<sequence>MLHPTIVVFIIAQFAFKIKHVMKICKNFKKSCDFDLNFCTGNSPSDCVFNLREIRRHFPTQTCACFESIGFSQECDYFRQLIWNHPCERKMLDYGEEMQMKHRYFQRKHRLEIMENGVETSSKRTTRTPVADQVQQWKTQLSGELTRTSLQKQTCDNALYEICLKHVSCSQLWAMFRQNCGVDKDNQCQMADREICWQSFEGLTWTGLGGCNCAASNSSDCHWIRLHTNYNKCIYEISKSGNFPSLLSLAARQNQAEEYRKRYENRDYTVPQSTVPPRTTVPPTTTTVPPTTTTTIPPRTTREPQRTTVAPKATTVPSWWNQNPRVTVAPERLQYTHKMERENGAENRFRLKAVWKNEEEKEDTRNWAKSVRHEFATKFIPKKFSTKSSCPDAIRRCESVDECRWHLSELRVKCPPTSSCQRDECAASVQRFTQYVPSTLVESLMFCHCAQGDHDCVLKQEVIYPSCLYKNQIGTSTPSCKDTAKQCDLDPRCRHLRKALDSNCPVHNGECRKSNDLDRCRKILSQARATILEQPCVCKLSDIECLKIQNLAIPSNPCIESAMLEYSRIMGYNNPSNHQNPQNSRDKEEQQRKMAQSNRVRDAVADIISTRSTSTVIVAPPLPTWQEPVKKEPEMPKKSISYEQEIYEAEEEQKMMTMKNYDTMQMSSTMKSPQIERELKMSKKKEEEVSTTQATPISSTTKKTGLFNRVYDNIFGAKAPVLTTLIPPKPTEHPPPWISTTIAPITTTTVYTTPPPPPPEGCRVRDANGRYIFLPVGSIFRKYRDHSGRCSFWCNCLSENNAQCQKLTCHAPETCEAPMKIMQFGEPIYIKNRGACTCENGIYVCDKSETSHQLYPGLYVLIGYSLMDIERMKQEVPKPILDKAGFSSTKVIHDISSKMQYAYDQILKEDKMRCRISLMEEFDEPGNAIFKVEWYGNATAMNHTRMDWYSDGSQKVCAPYTHKLASLFQLQQSPRFQLALSTVRQVAVIDTLYALPTNFSPSSTFYFTKTGN</sequence>
<feature type="region of interest" description="Disordered" evidence="8">
    <location>
        <begin position="571"/>
        <end position="601"/>
    </location>
</feature>
<protein>
    <recommendedName>
        <fullName evidence="9">GDNF/GAS1 domain-containing protein</fullName>
    </recommendedName>
</protein>
<keyword evidence="7" id="KW-0325">Glycoprotein</keyword>
<dbReference type="GO" id="GO:0038023">
    <property type="term" value="F:signaling receptor activity"/>
    <property type="evidence" value="ECO:0007669"/>
    <property type="project" value="InterPro"/>
</dbReference>
<keyword evidence="6" id="KW-0675">Receptor</keyword>
<keyword evidence="3" id="KW-1003">Cell membrane</keyword>
<feature type="domain" description="GDNF/GAS1" evidence="9">
    <location>
        <begin position="390"/>
        <end position="467"/>
    </location>
</feature>
<dbReference type="PANTHER" id="PTHR10269:SF12">
    <property type="entry name" value="GLIAL CELL LINE-DERIVED NEUROTROPHIC FAMILY RECEPTOR-LIKE, ISOFORM E"/>
    <property type="match status" value="1"/>
</dbReference>
<evidence type="ECO:0000313" key="11">
    <source>
        <dbReference type="Proteomes" id="UP001152747"/>
    </source>
</evidence>
<evidence type="ECO:0000313" key="10">
    <source>
        <dbReference type="EMBL" id="CAI5447708.1"/>
    </source>
</evidence>
<evidence type="ECO:0000256" key="7">
    <source>
        <dbReference type="ARBA" id="ARBA00023180"/>
    </source>
</evidence>
<comment type="similarity">
    <text evidence="2">Belongs to the GDNFR family.</text>
</comment>
<evidence type="ECO:0000256" key="4">
    <source>
        <dbReference type="ARBA" id="ARBA00022729"/>
    </source>
</evidence>
<feature type="region of interest" description="Disordered" evidence="8">
    <location>
        <begin position="269"/>
        <end position="313"/>
    </location>
</feature>
<dbReference type="InterPro" id="IPR016017">
    <property type="entry name" value="GDNF/GAS1"/>
</dbReference>
<dbReference type="GO" id="GO:0043235">
    <property type="term" value="C:receptor complex"/>
    <property type="evidence" value="ECO:0007669"/>
    <property type="project" value="TreeGrafter"/>
</dbReference>
<dbReference type="SMART" id="SM00907">
    <property type="entry name" value="GDNF"/>
    <property type="match status" value="3"/>
</dbReference>
<evidence type="ECO:0000256" key="2">
    <source>
        <dbReference type="ARBA" id="ARBA00005961"/>
    </source>
</evidence>
<dbReference type="GO" id="GO:0009897">
    <property type="term" value="C:external side of plasma membrane"/>
    <property type="evidence" value="ECO:0007669"/>
    <property type="project" value="TreeGrafter"/>
</dbReference>
<dbReference type="EMBL" id="CANHGI010000004">
    <property type="protein sequence ID" value="CAI5447708.1"/>
    <property type="molecule type" value="Genomic_DNA"/>
</dbReference>
<feature type="compositionally biased region" description="Low complexity" evidence="8">
    <location>
        <begin position="573"/>
        <end position="583"/>
    </location>
</feature>
<dbReference type="PANTHER" id="PTHR10269">
    <property type="entry name" value="GDNF RECEPTOR ALPHA"/>
    <property type="match status" value="1"/>
</dbReference>
<dbReference type="AlphaFoldDB" id="A0A9P1ILC0"/>
<evidence type="ECO:0000256" key="6">
    <source>
        <dbReference type="ARBA" id="ARBA00023170"/>
    </source>
</evidence>
<evidence type="ECO:0000256" key="3">
    <source>
        <dbReference type="ARBA" id="ARBA00022475"/>
    </source>
</evidence>
<gene>
    <name evidence="10" type="ORF">CAMP_LOCUS10345</name>
</gene>
<evidence type="ECO:0000256" key="5">
    <source>
        <dbReference type="ARBA" id="ARBA00023136"/>
    </source>
</evidence>
<reference evidence="10" key="1">
    <citation type="submission" date="2022-11" db="EMBL/GenBank/DDBJ databases">
        <authorList>
            <person name="Kikuchi T."/>
        </authorList>
    </citation>
    <scope>NUCLEOTIDE SEQUENCE</scope>
    <source>
        <strain evidence="10">PS1010</strain>
    </source>
</reference>
<evidence type="ECO:0000256" key="8">
    <source>
        <dbReference type="SAM" id="MobiDB-lite"/>
    </source>
</evidence>
<keyword evidence="11" id="KW-1185">Reference proteome</keyword>
<dbReference type="GO" id="GO:0007169">
    <property type="term" value="P:cell surface receptor protein tyrosine kinase signaling pathway"/>
    <property type="evidence" value="ECO:0007669"/>
    <property type="project" value="UniProtKB-ARBA"/>
</dbReference>
<dbReference type="SUPFAM" id="SSF110035">
    <property type="entry name" value="GDNF receptor-like"/>
    <property type="match status" value="2"/>
</dbReference>
<comment type="subcellular location">
    <subcellularLocation>
        <location evidence="1">Cell membrane</location>
    </subcellularLocation>
</comment>
<comment type="caution">
    <text evidence="10">The sequence shown here is derived from an EMBL/GenBank/DDBJ whole genome shotgun (WGS) entry which is preliminary data.</text>
</comment>
<evidence type="ECO:0000256" key="1">
    <source>
        <dbReference type="ARBA" id="ARBA00004236"/>
    </source>
</evidence>
<feature type="domain" description="GDNF/GAS1" evidence="9">
    <location>
        <begin position="480"/>
        <end position="558"/>
    </location>
</feature>
<dbReference type="Pfam" id="PF02351">
    <property type="entry name" value="GDNF"/>
    <property type="match status" value="1"/>
</dbReference>
<dbReference type="Proteomes" id="UP001152747">
    <property type="component" value="Unassembled WGS sequence"/>
</dbReference>
<dbReference type="InterPro" id="IPR003438">
    <property type="entry name" value="GDNF_rcpt"/>
</dbReference>
<dbReference type="InterPro" id="IPR037193">
    <property type="entry name" value="GDNF_alpha"/>
</dbReference>
<accession>A0A9P1ILC0</accession>
<name>A0A9P1ILC0_9PELO</name>
<dbReference type="OrthoDB" id="6374728at2759"/>
<proteinExistence type="inferred from homology"/>
<organism evidence="10 11">
    <name type="scientific">Caenorhabditis angaria</name>
    <dbReference type="NCBI Taxonomy" id="860376"/>
    <lineage>
        <taxon>Eukaryota</taxon>
        <taxon>Metazoa</taxon>
        <taxon>Ecdysozoa</taxon>
        <taxon>Nematoda</taxon>
        <taxon>Chromadorea</taxon>
        <taxon>Rhabditida</taxon>
        <taxon>Rhabditina</taxon>
        <taxon>Rhabditomorpha</taxon>
        <taxon>Rhabditoidea</taxon>
        <taxon>Rhabditidae</taxon>
        <taxon>Peloderinae</taxon>
        <taxon>Caenorhabditis</taxon>
    </lineage>
</organism>
<dbReference type="GO" id="GO:0007399">
    <property type="term" value="P:nervous system development"/>
    <property type="evidence" value="ECO:0007669"/>
    <property type="project" value="TreeGrafter"/>
</dbReference>
<keyword evidence="5" id="KW-0472">Membrane</keyword>
<evidence type="ECO:0000259" key="9">
    <source>
        <dbReference type="SMART" id="SM00907"/>
    </source>
</evidence>
<keyword evidence="4" id="KW-0732">Signal</keyword>
<feature type="compositionally biased region" description="Low complexity" evidence="8">
    <location>
        <begin position="269"/>
        <end position="299"/>
    </location>
</feature>
<feature type="domain" description="GDNF/GAS1" evidence="9">
    <location>
        <begin position="155"/>
        <end position="233"/>
    </location>
</feature>